<gene>
    <name evidence="1" type="ORF">DVZ84_38315</name>
</gene>
<evidence type="ECO:0000313" key="1">
    <source>
        <dbReference type="EMBL" id="RDD83856.1"/>
    </source>
</evidence>
<reference evidence="1 2" key="1">
    <citation type="submission" date="2018-07" db="EMBL/GenBank/DDBJ databases">
        <title>Genome guided investigation of antibiotics producing actinomycetales strain isolated from a Macau mangrove ecosystem.</title>
        <authorList>
            <person name="Hu D."/>
        </authorList>
    </citation>
    <scope>NUCLEOTIDE SEQUENCE [LARGE SCALE GENOMIC DNA]</scope>
    <source>
        <strain evidence="1 2">2297</strain>
    </source>
</reference>
<sequence length="238" mass="26938">MGRPERPVDQTVPARAQLADFLRARRRAAGLTYRQMATLMAGQPSAATFERATSGTIVPSWPTVRHFVFATMVEDSLRTVMELNDSHELWVRARRATRAPYYVHKEPDPSLISDAAGFLRALRHQHVWSGYPTPGEMERMSGPGELPRTTTRRIIEGDALPVDPRQAIAFLRACYVREEAEIELWLAAAVRSLRNDSARSKNIDRWINVHQEVSARVVDKRSSSGIIDLRKKIRQKAA</sequence>
<dbReference type="RefSeq" id="WP_114534276.1">
    <property type="nucleotide sequence ID" value="NZ_QQBH01000066.1"/>
</dbReference>
<dbReference type="Pfam" id="PF13560">
    <property type="entry name" value="HTH_31"/>
    <property type="match status" value="1"/>
</dbReference>
<organism evidence="1 2">
    <name type="scientific">Streptomyces parvulus</name>
    <dbReference type="NCBI Taxonomy" id="146923"/>
    <lineage>
        <taxon>Bacteria</taxon>
        <taxon>Bacillati</taxon>
        <taxon>Actinomycetota</taxon>
        <taxon>Actinomycetes</taxon>
        <taxon>Kitasatosporales</taxon>
        <taxon>Streptomycetaceae</taxon>
        <taxon>Streptomyces</taxon>
    </lineage>
</organism>
<accession>A0A369UT43</accession>
<dbReference type="OrthoDB" id="4155684at2"/>
<dbReference type="EMBL" id="QQBH01000066">
    <property type="protein sequence ID" value="RDD83856.1"/>
    <property type="molecule type" value="Genomic_DNA"/>
</dbReference>
<comment type="caution">
    <text evidence="1">The sequence shown here is derived from an EMBL/GenBank/DDBJ whole genome shotgun (WGS) entry which is preliminary data.</text>
</comment>
<proteinExistence type="predicted"/>
<dbReference type="Proteomes" id="UP000253742">
    <property type="component" value="Unassembled WGS sequence"/>
</dbReference>
<evidence type="ECO:0000313" key="2">
    <source>
        <dbReference type="Proteomes" id="UP000253742"/>
    </source>
</evidence>
<name>A0A369UT43_9ACTN</name>
<dbReference type="AlphaFoldDB" id="A0A369UT43"/>
<protein>
    <submittedName>
        <fullName evidence="1">XRE family transcriptional regulator</fullName>
    </submittedName>
</protein>